<keyword evidence="1" id="KW-0175">Coiled coil</keyword>
<accession>A0A644TQI0</accession>
<proteinExistence type="predicted"/>
<dbReference type="EMBL" id="VSSQ01000045">
    <property type="protein sequence ID" value="MPL69213.1"/>
    <property type="molecule type" value="Genomic_DNA"/>
</dbReference>
<reference evidence="2" key="1">
    <citation type="submission" date="2019-08" db="EMBL/GenBank/DDBJ databases">
        <authorList>
            <person name="Kucharzyk K."/>
            <person name="Murdoch R.W."/>
            <person name="Higgins S."/>
            <person name="Loffler F."/>
        </authorList>
    </citation>
    <scope>NUCLEOTIDE SEQUENCE</scope>
</reference>
<evidence type="ECO:0008006" key="3">
    <source>
        <dbReference type="Google" id="ProtNLM"/>
    </source>
</evidence>
<dbReference type="PROSITE" id="PS50005">
    <property type="entry name" value="TPR"/>
    <property type="match status" value="3"/>
</dbReference>
<dbReference type="InterPro" id="IPR011990">
    <property type="entry name" value="TPR-like_helical_dom_sf"/>
</dbReference>
<evidence type="ECO:0000256" key="1">
    <source>
        <dbReference type="SAM" id="Coils"/>
    </source>
</evidence>
<feature type="coiled-coil region" evidence="1">
    <location>
        <begin position="594"/>
        <end position="621"/>
    </location>
</feature>
<sequence length="1176" mass="132731">MIKYFSTRPLSVFLLACSLFLGYGIEANAQSIDPARLQQFEEAILRGEEFLQAKDYARAKAEYQKALSIDPSAKFPKDKLAQIRKFYTDPEDEARFSNAVEQGNRLLLAKNFEAARDQFSIAVNIKPEDKSSRDKLAEAERLARERQEMVNQFEKIVAEADKLYTSGNMQAARDKYAEASALIPEQSLPQQRIRDIDGKLASEKAKQDSYDNLLTEADEAYMNRNFVTAKLKYEQALKIKPSENYPKSMLSRVAEGLTQQKDALANYQTVIASADRLFQTGDYETALGAYQQATGILPEEKYPKTRIGEINGLLQQQKELEENYNDAVTRGDALMLEKKYEEARTIFQQASALKPSETYPRQKIAEIAGLTAAAKEAELNKAYQEAISTADNFFSIPDYPSALNAYGQAKTIKPAEHYPDQQISRINDILAKEKADQQAFSNAIAEADQLFNSGNYTGAKEKYNQALGIKPGEAYPASQISKADQQLAFQKEKDELYLKTVKEADRMYADKNVSNALAEYNKAALLKPGETYPKEQIAKLQTELDNLRSAEEKYNNFIAEGDRLYANRDLENSANAYNNALAIRPGEKYPSERIARIGQEMENQRIQRENYSAEIAKADQMFSDGKYGEASKTYTRAAGILPGENYPQEQIAKIEKIIRERESLEESYAAYISEGDAAFADKNYQAATTAYQQALKLKPGEKYPTERIALAGKELETALQLSAGYQKAITEGDILFNSGSLREARDKYADALKLQPGETYPASQIERIAQMQAEQLANEQKFNKAIEDGDRFFNARDYRQAQTLYKEALLIRQNAAHPAGRIAEIAKILGEQEATDKQYADAIQLGDNLLSQNQLDEAVMAYQQAARLKPSESYPGKQIELIELKKSEAKTLSENYASTISAADAAFETKNYSVALASYQKALDYKPGSEYPSSKIREINGILEEQKMLADREYYEAIRQADQLFSEEDYTSAVKFYENASALKPGEKHPQDRILAIRTIMQERTLNQLATYNKHIINADRLYQDKIFDQAIDAYLAAFNARPDETYPGEMIRKIRKYLEDHAMVDLISDPTVIDADTEKKFSFNPIEMRLRKNNYVSIKGRKTSEADPKVYVNYGKGNQKNGGIVIRSITTEENGDYLVRVSIQDKWYREDNNWIGIYAEGGSIEISKMQIAQGD</sequence>
<dbReference type="AlphaFoldDB" id="A0A644TQI0"/>
<dbReference type="PANTHER" id="PTHR45153:SF1">
    <property type="entry name" value="TETRATRICOPEPTIDE REPEAT PROTEIN 16"/>
    <property type="match status" value="1"/>
</dbReference>
<dbReference type="InterPro" id="IPR019734">
    <property type="entry name" value="TPR_rpt"/>
</dbReference>
<name>A0A644TQI0_9ZZZZ</name>
<dbReference type="Pfam" id="PF13181">
    <property type="entry name" value="TPR_8"/>
    <property type="match status" value="2"/>
</dbReference>
<organism evidence="2">
    <name type="scientific">bioreactor metagenome</name>
    <dbReference type="NCBI Taxonomy" id="1076179"/>
    <lineage>
        <taxon>unclassified sequences</taxon>
        <taxon>metagenomes</taxon>
        <taxon>ecological metagenomes</taxon>
    </lineage>
</organism>
<dbReference type="SMART" id="SM00028">
    <property type="entry name" value="TPR"/>
    <property type="match status" value="9"/>
</dbReference>
<dbReference type="SUPFAM" id="SSF48452">
    <property type="entry name" value="TPR-like"/>
    <property type="match status" value="5"/>
</dbReference>
<evidence type="ECO:0000313" key="2">
    <source>
        <dbReference type="EMBL" id="MPL69213.1"/>
    </source>
</evidence>
<dbReference type="Gene3D" id="1.25.40.10">
    <property type="entry name" value="Tetratricopeptide repeat domain"/>
    <property type="match status" value="4"/>
</dbReference>
<dbReference type="PANTHER" id="PTHR45153">
    <property type="entry name" value="TETRATRICOPEPTIDE REPEAT PROTEIN 16"/>
    <property type="match status" value="1"/>
</dbReference>
<comment type="caution">
    <text evidence="2">The sequence shown here is derived from an EMBL/GenBank/DDBJ whole genome shotgun (WGS) entry which is preliminary data.</text>
</comment>
<gene>
    <name evidence="2" type="ORF">SDC9_14949</name>
</gene>
<protein>
    <recommendedName>
        <fullName evidence="3">Tetratricopeptide repeat protein</fullName>
    </recommendedName>
</protein>